<evidence type="ECO:0000259" key="4">
    <source>
        <dbReference type="PROSITE" id="PS50215"/>
    </source>
</evidence>
<dbReference type="GO" id="GO:0006357">
    <property type="term" value="P:regulation of transcription by RNA polymerase II"/>
    <property type="evidence" value="ECO:0007669"/>
    <property type="project" value="InterPro"/>
</dbReference>
<dbReference type="InterPro" id="IPR043198">
    <property type="entry name" value="Cyclin/Ssn8"/>
</dbReference>
<accession>A0A2P6TGT1</accession>
<reference evidence="5 6" key="1">
    <citation type="journal article" date="2018" name="Plant J.">
        <title>Genome sequences of Chlorella sorokiniana UTEX 1602 and Micractinium conductrix SAG 241.80: implications to maltose excretion by a green alga.</title>
        <authorList>
            <person name="Arriola M.B."/>
            <person name="Velmurugan N."/>
            <person name="Zhang Y."/>
            <person name="Plunkett M.H."/>
            <person name="Hondzo H."/>
            <person name="Barney B.M."/>
        </authorList>
    </citation>
    <scope>NUCLEOTIDE SEQUENCE [LARGE SCALE GENOMIC DNA]</scope>
    <source>
        <strain evidence="6">UTEX 1602</strain>
    </source>
</reference>
<organism evidence="5 6">
    <name type="scientific">Chlorella sorokiniana</name>
    <name type="common">Freshwater green alga</name>
    <dbReference type="NCBI Taxonomy" id="3076"/>
    <lineage>
        <taxon>Eukaryota</taxon>
        <taxon>Viridiplantae</taxon>
        <taxon>Chlorophyta</taxon>
        <taxon>core chlorophytes</taxon>
        <taxon>Trebouxiophyceae</taxon>
        <taxon>Chlorellales</taxon>
        <taxon>Chlorellaceae</taxon>
        <taxon>Chlorella clade</taxon>
        <taxon>Chlorella</taxon>
    </lineage>
</organism>
<comment type="caution">
    <text evidence="5">The sequence shown here is derived from an EMBL/GenBank/DDBJ whole genome shotgun (WGS) entry which is preliminary data.</text>
</comment>
<dbReference type="InterPro" id="IPR006671">
    <property type="entry name" value="Cyclin_N"/>
</dbReference>
<dbReference type="Proteomes" id="UP000239899">
    <property type="component" value="Unassembled WGS sequence"/>
</dbReference>
<dbReference type="GO" id="GO:0004222">
    <property type="term" value="F:metalloendopeptidase activity"/>
    <property type="evidence" value="ECO:0007669"/>
    <property type="project" value="InterPro"/>
</dbReference>
<dbReference type="CDD" id="cd20546">
    <property type="entry name" value="CYCLIN_SpCG1C_ScCTK2-like_rpt2"/>
    <property type="match status" value="1"/>
</dbReference>
<dbReference type="InterPro" id="IPR013763">
    <property type="entry name" value="Cyclin-like_dom"/>
</dbReference>
<dbReference type="Pfam" id="PF13688">
    <property type="entry name" value="Reprolysin_5"/>
    <property type="match status" value="1"/>
</dbReference>
<feature type="domain" description="Peptidase M12B" evidence="4">
    <location>
        <begin position="628"/>
        <end position="758"/>
    </location>
</feature>
<dbReference type="Gene3D" id="1.10.472.10">
    <property type="entry name" value="Cyclin-like"/>
    <property type="match status" value="2"/>
</dbReference>
<dbReference type="OrthoDB" id="10264655at2759"/>
<sequence length="821" mass="88564">MEALPPSQRDGLRPEQVASIKGTAINTIIETGVVLSMDIVAISSAIVFLHRFYATKSIVRNDPFLFAVACLYLGGKVEDSPKSVRDVLMACCKHRFKESAHRLQHDREVYESLREKVFVAERALLYALDFQFATDLPHKVGCSVVAAVGADVPAGSLLLYTLDFQFATDLPHKFATDLPHKPCFDMLASEPLRSHRERIHCTDPKRAHHLAQFPINFANDSLRTEACLHFTGKQIAAACIWLTLKLLKEDSNIYTDQGQLWWVAHGVQEEHLEGVEDMLQGLYRQNLWATYSNNDLVLQSVAALTPEQQAAKERERAVAAAAAATQQQQHGAAGGPPPPGQQQAAAGALPADIAAANRESWALAQKPGAAGVADTPAAAAAAAPPAAAAAGRAAAETAANATAADLPTRARAVRKGGRMRIRGVKGLAGAAADLELERYDPFAAGAKIVIQGEPNAPPKVRGPPATTFFRGKVAGSPDSQVLLNVDSQGNMHGSVENGKRRFRLRKRAPTPAGAGGRRLAQAGDASLVVTAADSTAFNRPGFTCGNNSTTGGCVPKPYNLTEAWTVPEADGRLTFLQSELQDVQEKQLDVSRYRINVAGVSDDYDPFASRRRKLQQQVPNYSVKDSAYQVTMAIETDIHFFMKFGDVDAALNHIAQVVGLADVVFSREIGADIMIGYVRLWTTPDPYNAKAYNDAWQPLQTFREYWNQNMQEVPRTLAFYMSGASLGLTGYAWVGALCSWADNPGSNIGYGICATHTHDSCGWEGVNAPIDQCSPSSVCPQPELRRLPTCSAPTPFFHGSGLGAGTIMSYMSGLGWNALNS</sequence>
<dbReference type="InterPro" id="IPR024079">
    <property type="entry name" value="MetalloPept_cat_dom_sf"/>
</dbReference>
<comment type="caution">
    <text evidence="1">Lacks conserved residue(s) required for the propagation of feature annotation.</text>
</comment>
<evidence type="ECO:0000256" key="3">
    <source>
        <dbReference type="SAM" id="MobiDB-lite"/>
    </source>
</evidence>
<dbReference type="InterPro" id="IPR036915">
    <property type="entry name" value="Cyclin-like_sf"/>
</dbReference>
<evidence type="ECO:0000256" key="2">
    <source>
        <dbReference type="RuleBase" id="RU000383"/>
    </source>
</evidence>
<dbReference type="PANTHER" id="PTHR10026">
    <property type="entry name" value="CYCLIN"/>
    <property type="match status" value="1"/>
</dbReference>
<dbReference type="GO" id="GO:0016538">
    <property type="term" value="F:cyclin-dependent protein serine/threonine kinase regulator activity"/>
    <property type="evidence" value="ECO:0007669"/>
    <property type="project" value="InterPro"/>
</dbReference>
<dbReference type="InterPro" id="IPR001590">
    <property type="entry name" value="Peptidase_M12B"/>
</dbReference>
<proteinExistence type="inferred from homology"/>
<dbReference type="AlphaFoldDB" id="A0A2P6TGT1"/>
<feature type="compositionally biased region" description="Low complexity" evidence="3">
    <location>
        <begin position="318"/>
        <end position="331"/>
    </location>
</feature>
<evidence type="ECO:0000313" key="6">
    <source>
        <dbReference type="Proteomes" id="UP000239899"/>
    </source>
</evidence>
<dbReference type="SUPFAM" id="SSF47954">
    <property type="entry name" value="Cyclin-like"/>
    <property type="match status" value="2"/>
</dbReference>
<evidence type="ECO:0000256" key="1">
    <source>
        <dbReference type="PROSITE-ProRule" id="PRU00276"/>
    </source>
</evidence>
<feature type="region of interest" description="Disordered" evidence="3">
    <location>
        <begin position="312"/>
        <end position="349"/>
    </location>
</feature>
<keyword evidence="2" id="KW-0195">Cyclin</keyword>
<dbReference type="SUPFAM" id="SSF55486">
    <property type="entry name" value="Metalloproteases ('zincins'), catalytic domain"/>
    <property type="match status" value="1"/>
</dbReference>
<dbReference type="Pfam" id="PF00134">
    <property type="entry name" value="Cyclin_N"/>
    <property type="match status" value="1"/>
</dbReference>
<name>A0A2P6TGT1_CHLSO</name>
<comment type="similarity">
    <text evidence="2">Belongs to the cyclin family.</text>
</comment>
<protein>
    <submittedName>
        <fullName evidence="5">Cyclin-T1-3-like isoform X1 isoform B</fullName>
    </submittedName>
</protein>
<gene>
    <name evidence="5" type="ORF">C2E21_7862</name>
</gene>
<dbReference type="Gene3D" id="3.40.390.10">
    <property type="entry name" value="Collagenase (Catalytic Domain)"/>
    <property type="match status" value="1"/>
</dbReference>
<dbReference type="STRING" id="3076.A0A2P6TGT1"/>
<evidence type="ECO:0000313" key="5">
    <source>
        <dbReference type="EMBL" id="PRW33320.1"/>
    </source>
</evidence>
<dbReference type="SMART" id="SM00385">
    <property type="entry name" value="CYCLIN"/>
    <property type="match status" value="1"/>
</dbReference>
<keyword evidence="6" id="KW-1185">Reference proteome</keyword>
<dbReference type="PROSITE" id="PS50215">
    <property type="entry name" value="ADAM_MEPRO"/>
    <property type="match status" value="1"/>
</dbReference>
<dbReference type="GO" id="GO:0006508">
    <property type="term" value="P:proteolysis"/>
    <property type="evidence" value="ECO:0007669"/>
    <property type="project" value="InterPro"/>
</dbReference>
<dbReference type="EMBL" id="LHPG02000017">
    <property type="protein sequence ID" value="PRW33320.1"/>
    <property type="molecule type" value="Genomic_DNA"/>
</dbReference>